<name>A0A173WFE5_9BACE</name>
<reference evidence="7 8" key="1">
    <citation type="submission" date="2015-09" db="EMBL/GenBank/DDBJ databases">
        <authorList>
            <consortium name="Pathogen Informatics"/>
        </authorList>
    </citation>
    <scope>NUCLEOTIDE SEQUENCE [LARGE SCALE GENOMIC DNA]</scope>
    <source>
        <strain evidence="7 8">2789STDY5608840</strain>
    </source>
</reference>
<dbReference type="Proteomes" id="UP000095517">
    <property type="component" value="Unassembled WGS sequence"/>
</dbReference>
<evidence type="ECO:0000256" key="3">
    <source>
        <dbReference type="ARBA" id="ARBA00022764"/>
    </source>
</evidence>
<dbReference type="AlphaFoldDB" id="A0A173WFE5"/>
<dbReference type="NCBIfam" id="NF045572">
    <property type="entry name" value="Hepsulflyase_bctds"/>
    <property type="match status" value="1"/>
</dbReference>
<dbReference type="InterPro" id="IPR012480">
    <property type="entry name" value="Hepar_II_III_C"/>
</dbReference>
<dbReference type="Gene3D" id="2.70.98.70">
    <property type="match status" value="1"/>
</dbReference>
<gene>
    <name evidence="7" type="ORF">ERS852397_00052</name>
</gene>
<evidence type="ECO:0000259" key="6">
    <source>
        <dbReference type="Pfam" id="PF16889"/>
    </source>
</evidence>
<dbReference type="PANTHER" id="PTHR39210:SF1">
    <property type="entry name" value="HEPARIN-SULFATE LYASE"/>
    <property type="match status" value="1"/>
</dbReference>
<dbReference type="GO" id="GO:0016829">
    <property type="term" value="F:lyase activity"/>
    <property type="evidence" value="ECO:0007669"/>
    <property type="project" value="UniProtKB-KW"/>
</dbReference>
<evidence type="ECO:0000313" key="7">
    <source>
        <dbReference type="EMBL" id="CUN36868.1"/>
    </source>
</evidence>
<feature type="domain" description="Heparinase II/III-like C-terminal" evidence="5">
    <location>
        <begin position="422"/>
        <end position="641"/>
    </location>
</feature>
<protein>
    <submittedName>
        <fullName evidence="7">Heparitin sulfate lyase</fullName>
    </submittedName>
</protein>
<dbReference type="Pfam" id="PF16889">
    <property type="entry name" value="Hepar_II_III_N"/>
    <property type="match status" value="1"/>
</dbReference>
<evidence type="ECO:0000256" key="4">
    <source>
        <dbReference type="ARBA" id="ARBA00023239"/>
    </source>
</evidence>
<evidence type="ECO:0000256" key="2">
    <source>
        <dbReference type="ARBA" id="ARBA00022729"/>
    </source>
</evidence>
<organism evidence="7 8">
    <name type="scientific">Bacteroides finegoldii</name>
    <dbReference type="NCBI Taxonomy" id="338188"/>
    <lineage>
        <taxon>Bacteria</taxon>
        <taxon>Pseudomonadati</taxon>
        <taxon>Bacteroidota</taxon>
        <taxon>Bacteroidia</taxon>
        <taxon>Bacteroidales</taxon>
        <taxon>Bacteroidaceae</taxon>
        <taxon>Bacteroides</taxon>
    </lineage>
</organism>
<dbReference type="InterPro" id="IPR008929">
    <property type="entry name" value="Chondroitin_lyas"/>
</dbReference>
<dbReference type="STRING" id="338188.ERS852397_00052"/>
<keyword evidence="2" id="KW-0732">Signal</keyword>
<dbReference type="PANTHER" id="PTHR39210">
    <property type="entry name" value="HEPARIN-SULFATE LYASE"/>
    <property type="match status" value="1"/>
</dbReference>
<sequence length="721" mass="83644">MKNIFFICVFSLIAFTGCTDDDELYKNSGKDSAEEETSFPNEEIDQHLFKVINLDYPGLEQVKAWYETGNYYSASKALLEYYRGRIGIINPYVSLNSITTQQARYAELALAENGYRFYINANYLEEKDLGNGKEKVPYSLKSGKEINWEFIPKGADKEYRKQLHRHNWIPFQAMAYQKTQDEIYMLGWKDVYSDWVSKFPKTETVVDEFAWWQLQVSTRLMGQAQAFEYFKFSSNFTPQWLSFFLVHFAEHADFLLKNRYPDENNILFSQIISMVFAGTLFPEFKDAPQWQAEGCRIINEQLEKQFLPDGMLSDLSLHYHIGILDELYNLKRLIQENHLPENLLTSKFDQILEKATEIVIHFTYPNYFEAGSNEYCTSAFNDSWMKTKNVLEKNFKKYAEMFPNNQELAWMATRGGQGHAPSAGIKVFENSGHYILRNGWDKTSTMLIHSNNYSNEKMDIWSHNQPDNGTFELYHNGRNFFPDSGVSSYEGSGTPNNIRSWFRQTKSHNTMILSDKETEDNDEPNAKRYGDEDIKNTLGKLIRKGETNQYQFVATENQGYANFTHRRSIFFVTPKEKPFFVIVDEGIGNATGFSKLYFHLCDDKTAESVSLDIENHGAHTTFSDNNNLFIRSFGNADITQNEVKGYISYDTKGLFLPRKAYSLVMDKKENSPVRYITVIYPVANETPEISARFTDDETFIEDAIKLEVTVNGQRYELGYTK</sequence>
<dbReference type="SUPFAM" id="SSF48230">
    <property type="entry name" value="Chondroitin AC/alginate lyase"/>
    <property type="match status" value="1"/>
</dbReference>
<dbReference type="Pfam" id="PF07940">
    <property type="entry name" value="Hepar_II_III_C"/>
    <property type="match status" value="1"/>
</dbReference>
<dbReference type="InterPro" id="IPR054646">
    <property type="entry name" value="HepC"/>
</dbReference>
<comment type="subcellular location">
    <subcellularLocation>
        <location evidence="1">Periplasm</location>
    </subcellularLocation>
</comment>
<proteinExistence type="predicted"/>
<evidence type="ECO:0000256" key="1">
    <source>
        <dbReference type="ARBA" id="ARBA00004418"/>
    </source>
</evidence>
<dbReference type="PROSITE" id="PS51257">
    <property type="entry name" value="PROKAR_LIPOPROTEIN"/>
    <property type="match status" value="1"/>
</dbReference>
<dbReference type="RefSeq" id="WP_055278189.1">
    <property type="nucleotide sequence ID" value="NZ_CABIXA010000001.1"/>
</dbReference>
<dbReference type="GO" id="GO:0042597">
    <property type="term" value="C:periplasmic space"/>
    <property type="evidence" value="ECO:0007669"/>
    <property type="project" value="UniProtKB-SubCell"/>
</dbReference>
<dbReference type="EMBL" id="CYZH01000001">
    <property type="protein sequence ID" value="CUN36868.1"/>
    <property type="molecule type" value="Genomic_DNA"/>
</dbReference>
<keyword evidence="3" id="KW-0574">Periplasm</keyword>
<dbReference type="InterPro" id="IPR031680">
    <property type="entry name" value="Hepar_II_III_N"/>
</dbReference>
<dbReference type="Gene3D" id="1.50.10.100">
    <property type="entry name" value="Chondroitin AC/alginate lyase"/>
    <property type="match status" value="1"/>
</dbReference>
<evidence type="ECO:0000259" key="5">
    <source>
        <dbReference type="Pfam" id="PF07940"/>
    </source>
</evidence>
<evidence type="ECO:0000313" key="8">
    <source>
        <dbReference type="Proteomes" id="UP000095517"/>
    </source>
</evidence>
<feature type="domain" description="Heparin-sulfate lyase N-terminal" evidence="6">
    <location>
        <begin position="48"/>
        <end position="410"/>
    </location>
</feature>
<accession>A0A173WFE5</accession>
<keyword evidence="4 7" id="KW-0456">Lyase</keyword>